<gene>
    <name evidence="4" type="ORF">JX265_003302</name>
</gene>
<organism evidence="4 5">
    <name type="scientific">Neoarthrinium moseri</name>
    <dbReference type="NCBI Taxonomy" id="1658444"/>
    <lineage>
        <taxon>Eukaryota</taxon>
        <taxon>Fungi</taxon>
        <taxon>Dikarya</taxon>
        <taxon>Ascomycota</taxon>
        <taxon>Pezizomycotina</taxon>
        <taxon>Sordariomycetes</taxon>
        <taxon>Xylariomycetidae</taxon>
        <taxon>Amphisphaeriales</taxon>
        <taxon>Apiosporaceae</taxon>
        <taxon>Neoarthrinium</taxon>
    </lineage>
</organism>
<keyword evidence="5" id="KW-1185">Reference proteome</keyword>
<proteinExistence type="predicted"/>
<dbReference type="InterPro" id="IPR027417">
    <property type="entry name" value="P-loop_NTPase"/>
</dbReference>
<evidence type="ECO:0000256" key="2">
    <source>
        <dbReference type="SAM" id="MobiDB-lite"/>
    </source>
</evidence>
<dbReference type="SUPFAM" id="SSF52540">
    <property type="entry name" value="P-loop containing nucleoside triphosphate hydrolases"/>
    <property type="match status" value="1"/>
</dbReference>
<dbReference type="PANTHER" id="PTHR10039">
    <property type="entry name" value="AMELOGENIN"/>
    <property type="match status" value="1"/>
</dbReference>
<dbReference type="InterPro" id="IPR056884">
    <property type="entry name" value="NPHP3-like_N"/>
</dbReference>
<dbReference type="EMBL" id="JAFIMR010000005">
    <property type="protein sequence ID" value="KAI1879125.1"/>
    <property type="molecule type" value="Genomic_DNA"/>
</dbReference>
<evidence type="ECO:0000256" key="1">
    <source>
        <dbReference type="ARBA" id="ARBA00022737"/>
    </source>
</evidence>
<reference evidence="4" key="1">
    <citation type="submission" date="2021-03" db="EMBL/GenBank/DDBJ databases">
        <title>Revisited historic fungal species revealed as producer of novel bioactive compounds through whole genome sequencing and comparative genomics.</title>
        <authorList>
            <person name="Vignolle G.A."/>
            <person name="Hochenegger N."/>
            <person name="Mach R.L."/>
            <person name="Mach-Aigner A.R."/>
            <person name="Javad Rahimi M."/>
            <person name="Salim K.A."/>
            <person name="Chan C.M."/>
            <person name="Lim L.B.L."/>
            <person name="Cai F."/>
            <person name="Druzhinina I.S."/>
            <person name="U'Ren J.M."/>
            <person name="Derntl C."/>
        </authorList>
    </citation>
    <scope>NUCLEOTIDE SEQUENCE</scope>
    <source>
        <strain evidence="4">TUCIM 5799</strain>
    </source>
</reference>
<dbReference type="Gene3D" id="3.40.50.300">
    <property type="entry name" value="P-loop containing nucleotide triphosphate hydrolases"/>
    <property type="match status" value="1"/>
</dbReference>
<dbReference type="Proteomes" id="UP000829685">
    <property type="component" value="Unassembled WGS sequence"/>
</dbReference>
<evidence type="ECO:0000313" key="5">
    <source>
        <dbReference type="Proteomes" id="UP000829685"/>
    </source>
</evidence>
<protein>
    <recommendedName>
        <fullName evidence="3">Nephrocystin 3-like N-terminal domain-containing protein</fullName>
    </recommendedName>
</protein>
<feature type="region of interest" description="Disordered" evidence="2">
    <location>
        <begin position="368"/>
        <end position="389"/>
    </location>
</feature>
<feature type="compositionally biased region" description="Polar residues" evidence="2">
    <location>
        <begin position="368"/>
        <end position="382"/>
    </location>
</feature>
<dbReference type="InterPro" id="IPR029058">
    <property type="entry name" value="AB_hydrolase_fold"/>
</dbReference>
<dbReference type="Gene3D" id="3.40.50.1820">
    <property type="entry name" value="alpha/beta hydrolase"/>
    <property type="match status" value="1"/>
</dbReference>
<dbReference type="AlphaFoldDB" id="A0A9P9WUE3"/>
<feature type="domain" description="Nephrocystin 3-like N-terminal" evidence="3">
    <location>
        <begin position="445"/>
        <end position="636"/>
    </location>
</feature>
<name>A0A9P9WUE3_9PEZI</name>
<keyword evidence="1" id="KW-0677">Repeat</keyword>
<evidence type="ECO:0000259" key="3">
    <source>
        <dbReference type="Pfam" id="PF24883"/>
    </source>
</evidence>
<evidence type="ECO:0000313" key="4">
    <source>
        <dbReference type="EMBL" id="KAI1879125.1"/>
    </source>
</evidence>
<dbReference type="PANTHER" id="PTHR10039:SF5">
    <property type="entry name" value="NACHT DOMAIN-CONTAINING PROTEIN"/>
    <property type="match status" value="1"/>
</dbReference>
<sequence length="1237" mass="140462">MATLSKPMVYRLRRLPSYIDNDFAASQLLSHAVHLPSAEIKICSLATVAASSWSASTKVATVMFHNLPQLIQDAPRKTEWKISVHGLPDSLILDSHFFGMTPLYDIMPPHEHQYNCIAISGLASHPFGSWQPKGEEKTFMWLRDALPREHPTVRAWIYGYDTSLTDKTSFQSIPDLATALIDHMKANDFASPTAPKMIIIAHSLGGIVLKQAITRLAICGERELHALDLIRGTVFFGVPNLGMEQSHLHALVENQPNQAIVDDLAVNSKYLLKLNEQFMGLLFNQKMKRTETGAIVRSETHAILVSPESATSNLINDDEAPISTFPINEDHSNMVKFVDDDGVCKIILDKIGEIMVYKAPLPSITRAQSWTSNSSTSDTPAPTQDARPQRYGYTPLRLHLPPPIDFQQRQKPRLNLAPVDQIVSSLDVPELHRRFEDIEARSKHTFEWIYENDELEFSSWLRSGKGIYWISGKPGSGKSTLMKFIFDDPRTRDLLKHWRDENDPIIAGFFFHHRGSVLQKSLEGLIRSILAQLLRQRPGLANLLTPLIESSVGKKFPMELDEFRALFKSHTWTQQHLGHALRLMLRQKIADLDMCFFFDALDEYDGSPEVIRDFLADLLEESKEGQTTIKICFSSRPWESFTQKFQSGPGFPIHDYTTSDIKQYCYQTINKDSTVAEMLKDLVPDIIETAQGVFLWARLALSDLFDAAVSSEGKDMTALRQRLRKLPRDLHKYYEDIVKRCPKALKEKAYALLEIVTRSFEILPIHQVLLVLVCSYFPTYDNCYQAVNTDKIKGFNLYTARRLINSACGGLLEITESKRQFRIQLMHQTVREFVLSPKFKSLILGDLAKYQHENGHSFFFKFMFVFRRMPSNNVFKASKYHDDVPKYTDEDVTKHCKGAELTTGKSQIDFLESVPSSWLLARTKTEKPGTSNGNHDSRPLSSMPHHDLVFIFAVQNGLHLCIIDLVQRYYQASEEKDRLIYNFIRAINGSQLGSDDLRTSLDILQASDFRLQGMSKQLFIEHQECFCSAEVTVSVPDAPDFNLVDLREDMLELWIGLLTQEENPISTIRTLVDACGVMTHVCSPQLVLWLLEHGMNPSEPDMDGRTLVDYLVFFAAFTGYHAHQTAVCTQLIESSVMTLQQGGLPHQASRKVWKRVRARLAASKTPILCIDPETRGDAQPSSLVQVSDATMMSYLDRAYDSLDMASELQWVPPIAAARTGRRLMVKLKRLLKIRSKR</sequence>
<dbReference type="SUPFAM" id="SSF53474">
    <property type="entry name" value="alpha/beta-Hydrolases"/>
    <property type="match status" value="1"/>
</dbReference>
<accession>A0A9P9WUE3</accession>
<comment type="caution">
    <text evidence="4">The sequence shown here is derived from an EMBL/GenBank/DDBJ whole genome shotgun (WGS) entry which is preliminary data.</text>
</comment>
<dbReference type="Pfam" id="PF24883">
    <property type="entry name" value="NPHP3_N"/>
    <property type="match status" value="1"/>
</dbReference>